<dbReference type="InterPro" id="IPR002869">
    <property type="entry name" value="Pyrv_flavodox_OxRed_cen"/>
</dbReference>
<evidence type="ECO:0000313" key="5">
    <source>
        <dbReference type="Proteomes" id="UP001265259"/>
    </source>
</evidence>
<dbReference type="RefSeq" id="WP_311689401.1">
    <property type="nucleotide sequence ID" value="NZ_JAVRHL010000001.1"/>
</dbReference>
<comment type="caution">
    <text evidence="4">The sequence shown here is derived from an EMBL/GenBank/DDBJ whole genome shotgun (WGS) entry which is preliminary data.</text>
</comment>
<proteinExistence type="predicted"/>
<dbReference type="Gene3D" id="3.40.920.10">
    <property type="entry name" value="Pyruvate-ferredoxin oxidoreductase, PFOR, domain III"/>
    <property type="match status" value="1"/>
</dbReference>
<dbReference type="InterPro" id="IPR019752">
    <property type="entry name" value="Pyrv/ketoisovalerate_OxRed_cat"/>
</dbReference>
<accession>A0ABU3DDM3</accession>
<gene>
    <name evidence="4" type="ORF">RM543_02945</name>
</gene>
<dbReference type="PANTHER" id="PTHR43854">
    <property type="entry name" value="INDOLEPYRUVATE OXIDOREDUCTASE SUBUNIT IORB"/>
    <property type="match status" value="1"/>
</dbReference>
<keyword evidence="5" id="KW-1185">Reference proteome</keyword>
<dbReference type="PANTHER" id="PTHR43854:SF1">
    <property type="entry name" value="INDOLEPYRUVATE OXIDOREDUCTASE SUBUNIT IORB"/>
    <property type="match status" value="1"/>
</dbReference>
<evidence type="ECO:0000259" key="2">
    <source>
        <dbReference type="Pfam" id="PF01558"/>
    </source>
</evidence>
<dbReference type="InterPro" id="IPR046667">
    <property type="entry name" value="DUF6537"/>
</dbReference>
<organism evidence="4 5">
    <name type="scientific">Tropicimonas omnivorans</name>
    <dbReference type="NCBI Taxonomy" id="3075590"/>
    <lineage>
        <taxon>Bacteria</taxon>
        <taxon>Pseudomonadati</taxon>
        <taxon>Pseudomonadota</taxon>
        <taxon>Alphaproteobacteria</taxon>
        <taxon>Rhodobacterales</taxon>
        <taxon>Roseobacteraceae</taxon>
        <taxon>Tropicimonas</taxon>
    </lineage>
</organism>
<dbReference type="InterPro" id="IPR052198">
    <property type="entry name" value="IorB_Oxidoreductase"/>
</dbReference>
<sequence length="540" mass="58359">MNDLALTPKAPDVRLGDIIKLAVLAVGGQGGGVLSNWIVDLAERNGYAVQATSVAGVAQRTGATIYYMEMMPETGRTPVFALAPAEGDVDILIAAEMMEAGRAMMRGFVTPDRTTLIASSHRALATSEKIHPGSGIADSAAVRRAAAESARNFICFDMEAVAREAGSVISSSLFGALAGSGMLPFEPESYRETIRASGRGVDASIAAFDEARVAAEEHRAPKAREVDDAPEPGGVLPPAATPVEEHIEPEPMAGPEKMLGEWRDLSARADALPEPVLPFARAGLKKVVDYQDLAYGTEYLDRLDELLQKDRAAGGEEHEFDFTANAAKYLANAMSYDDIPRVADLKTRKGRDARISEEMRASDGTLIQVTEYFHPRAEEMVSLLPAGLGGWIESRPKVFAGIDKLVNKGRRLRTDRLPAFLMLYTVAGFRRIRRRSLRHKREMAHVDEWLGAATSRLTGDYAHATETLKVRRLIKGYSDTHARGVAKFDRVMSGAALVEGRDDAAAWTARLLTAALKDPKGEALDGALQTVRSMTTAGQA</sequence>
<reference evidence="4 5" key="1">
    <citation type="submission" date="2023-09" db="EMBL/GenBank/DDBJ databases">
        <authorList>
            <person name="Rey-Velasco X."/>
        </authorList>
    </citation>
    <scope>NUCLEOTIDE SEQUENCE [LARGE SCALE GENOMIC DNA]</scope>
    <source>
        <strain evidence="4 5">F158</strain>
    </source>
</reference>
<evidence type="ECO:0000259" key="3">
    <source>
        <dbReference type="Pfam" id="PF20169"/>
    </source>
</evidence>
<feature type="domain" description="DUF6537" evidence="3">
    <location>
        <begin position="280"/>
        <end position="492"/>
    </location>
</feature>
<dbReference type="NCBIfam" id="NF006179">
    <property type="entry name" value="PRK08312.1"/>
    <property type="match status" value="1"/>
</dbReference>
<protein>
    <submittedName>
        <fullName evidence="4">Indolepyruvate oxidoreductase subunit beta family protein</fullName>
    </submittedName>
</protein>
<dbReference type="Pfam" id="PF01558">
    <property type="entry name" value="POR"/>
    <property type="match status" value="1"/>
</dbReference>
<evidence type="ECO:0000256" key="1">
    <source>
        <dbReference type="ARBA" id="ARBA00023002"/>
    </source>
</evidence>
<name>A0ABU3DDM3_9RHOB</name>
<keyword evidence="1" id="KW-0560">Oxidoreductase</keyword>
<dbReference type="Proteomes" id="UP001265259">
    <property type="component" value="Unassembled WGS sequence"/>
</dbReference>
<dbReference type="SUPFAM" id="SSF53323">
    <property type="entry name" value="Pyruvate-ferredoxin oxidoreductase, PFOR, domain III"/>
    <property type="match status" value="1"/>
</dbReference>
<evidence type="ECO:0000313" key="4">
    <source>
        <dbReference type="EMBL" id="MDT0681629.1"/>
    </source>
</evidence>
<feature type="domain" description="Pyruvate/ketoisovalerate oxidoreductase catalytic" evidence="2">
    <location>
        <begin position="27"/>
        <end position="212"/>
    </location>
</feature>
<dbReference type="Pfam" id="PF20169">
    <property type="entry name" value="DUF6537"/>
    <property type="match status" value="1"/>
</dbReference>
<dbReference type="EMBL" id="JAVRHL010000001">
    <property type="protein sequence ID" value="MDT0681629.1"/>
    <property type="molecule type" value="Genomic_DNA"/>
</dbReference>